<dbReference type="AlphaFoldDB" id="A0AAT9FSL6"/>
<reference evidence="1" key="1">
    <citation type="submission" date="2024-07" db="EMBL/GenBank/DDBJ databases">
        <title>Complete genome sequence of Verrucomicrobiaceae bacterium NT6N.</title>
        <authorList>
            <person name="Huang C."/>
            <person name="Takami H."/>
            <person name="Hamasaki K."/>
        </authorList>
    </citation>
    <scope>NUCLEOTIDE SEQUENCE</scope>
    <source>
        <strain evidence="1">NT6N</strain>
    </source>
</reference>
<protein>
    <submittedName>
        <fullName evidence="1">Uncharacterized protein</fullName>
    </submittedName>
</protein>
<accession>A0AAT9FSL6</accession>
<organism evidence="1">
    <name type="scientific">Oceaniferula spumae</name>
    <dbReference type="NCBI Taxonomy" id="2979115"/>
    <lineage>
        <taxon>Bacteria</taxon>
        <taxon>Pseudomonadati</taxon>
        <taxon>Verrucomicrobiota</taxon>
        <taxon>Verrucomicrobiia</taxon>
        <taxon>Verrucomicrobiales</taxon>
        <taxon>Verrucomicrobiaceae</taxon>
        <taxon>Oceaniferula</taxon>
    </lineage>
</organism>
<proteinExistence type="predicted"/>
<sequence>MEDGKELDKKKSTKAIVDKGLQLNSYEKTDVTIPDSAYNLKVSGTG</sequence>
<gene>
    <name evidence="1" type="ORF">NT6N_40530</name>
</gene>
<evidence type="ECO:0000313" key="1">
    <source>
        <dbReference type="EMBL" id="BDS09013.1"/>
    </source>
</evidence>
<dbReference type="KEGG" id="osu:NT6N_40530"/>
<name>A0AAT9FSL6_9BACT</name>
<dbReference type="EMBL" id="AP026866">
    <property type="protein sequence ID" value="BDS09013.1"/>
    <property type="molecule type" value="Genomic_DNA"/>
</dbReference>